<dbReference type="Gene3D" id="3.10.50.30">
    <property type="entry name" value="Transcription elongation factor, GreA/GreB, C-terminal domain"/>
    <property type="match status" value="1"/>
</dbReference>
<dbReference type="SUPFAM" id="SSF54534">
    <property type="entry name" value="FKBP-like"/>
    <property type="match status" value="1"/>
</dbReference>
<evidence type="ECO:0000256" key="7">
    <source>
        <dbReference type="ARBA" id="ARBA00024916"/>
    </source>
</evidence>
<evidence type="ECO:0000256" key="2">
    <source>
        <dbReference type="ARBA" id="ARBA00013729"/>
    </source>
</evidence>
<evidence type="ECO:0000259" key="12">
    <source>
        <dbReference type="Pfam" id="PF03449"/>
    </source>
</evidence>
<evidence type="ECO:0000256" key="8">
    <source>
        <dbReference type="ARBA" id="ARBA00030776"/>
    </source>
</evidence>
<gene>
    <name evidence="9 13" type="primary">greA</name>
    <name evidence="13" type="ORF">H8700_10290</name>
</gene>
<keyword evidence="6 9" id="KW-0804">Transcription</keyword>
<dbReference type="PROSITE" id="PS00829">
    <property type="entry name" value="GREAB_1"/>
    <property type="match status" value="1"/>
</dbReference>
<dbReference type="InterPro" id="IPR036953">
    <property type="entry name" value="GreA/GreB_C_sf"/>
</dbReference>
<dbReference type="InterPro" id="IPR006359">
    <property type="entry name" value="Tscrpt_elong_fac_GreA"/>
</dbReference>
<dbReference type="SUPFAM" id="SSF46557">
    <property type="entry name" value="GreA transcript cleavage protein, N-terminal domain"/>
    <property type="match status" value="1"/>
</dbReference>
<dbReference type="GO" id="GO:0003746">
    <property type="term" value="F:translation elongation factor activity"/>
    <property type="evidence" value="ECO:0007669"/>
    <property type="project" value="UniProtKB-KW"/>
</dbReference>
<evidence type="ECO:0000256" key="9">
    <source>
        <dbReference type="HAMAP-Rule" id="MF_00105"/>
    </source>
</evidence>
<dbReference type="Pfam" id="PF01272">
    <property type="entry name" value="GreA_GreB"/>
    <property type="match status" value="1"/>
</dbReference>
<dbReference type="Proteomes" id="UP000637513">
    <property type="component" value="Unassembled WGS sequence"/>
</dbReference>
<dbReference type="RefSeq" id="WP_022140583.1">
    <property type="nucleotide sequence ID" value="NZ_JACRSW010000035.1"/>
</dbReference>
<comment type="caution">
    <text evidence="13">The sequence shown here is derived from an EMBL/GenBank/DDBJ whole genome shotgun (WGS) entry which is preliminary data.</text>
</comment>
<dbReference type="Pfam" id="PF03449">
    <property type="entry name" value="GreA_GreB_N"/>
    <property type="match status" value="1"/>
</dbReference>
<dbReference type="InterPro" id="IPR022691">
    <property type="entry name" value="Tscrpt_elong_fac_GreA/B_N"/>
</dbReference>
<evidence type="ECO:0000256" key="1">
    <source>
        <dbReference type="ARBA" id="ARBA00008213"/>
    </source>
</evidence>
<dbReference type="NCBIfam" id="NF001263">
    <property type="entry name" value="PRK00226.1-4"/>
    <property type="match status" value="1"/>
</dbReference>
<evidence type="ECO:0000259" key="11">
    <source>
        <dbReference type="Pfam" id="PF01272"/>
    </source>
</evidence>
<evidence type="ECO:0000256" key="10">
    <source>
        <dbReference type="RuleBase" id="RU000556"/>
    </source>
</evidence>
<evidence type="ECO:0000256" key="4">
    <source>
        <dbReference type="ARBA" id="ARBA00023054"/>
    </source>
</evidence>
<keyword evidence="5 9" id="KW-0238">DNA-binding</keyword>
<comment type="similarity">
    <text evidence="1 9 10">Belongs to the GreA/GreB family.</text>
</comment>
<keyword evidence="3 9" id="KW-0805">Transcription regulation</keyword>
<organism evidence="13 14">
    <name type="scientific">Jutongia hominis</name>
    <dbReference type="NCBI Taxonomy" id="2763664"/>
    <lineage>
        <taxon>Bacteria</taxon>
        <taxon>Bacillati</taxon>
        <taxon>Bacillota</taxon>
        <taxon>Clostridia</taxon>
        <taxon>Lachnospirales</taxon>
        <taxon>Lachnospiraceae</taxon>
        <taxon>Jutongia</taxon>
    </lineage>
</organism>
<name>A0ABR7MWD2_9FIRM</name>
<protein>
    <recommendedName>
        <fullName evidence="2 9">Transcription elongation factor GreA</fullName>
    </recommendedName>
    <alternativeName>
        <fullName evidence="8 9">Transcript cleavage factor GreA</fullName>
    </alternativeName>
</protein>
<accession>A0ABR7MWD2</accession>
<dbReference type="PIRSF" id="PIRSF006092">
    <property type="entry name" value="GreA_GreB"/>
    <property type="match status" value="1"/>
</dbReference>
<keyword evidence="13" id="KW-0251">Elongation factor</keyword>
<evidence type="ECO:0000256" key="6">
    <source>
        <dbReference type="ARBA" id="ARBA00023163"/>
    </source>
</evidence>
<dbReference type="HAMAP" id="MF_00105">
    <property type="entry name" value="GreA_GreB"/>
    <property type="match status" value="1"/>
</dbReference>
<evidence type="ECO:0000256" key="3">
    <source>
        <dbReference type="ARBA" id="ARBA00023015"/>
    </source>
</evidence>
<evidence type="ECO:0000313" key="14">
    <source>
        <dbReference type="Proteomes" id="UP000637513"/>
    </source>
</evidence>
<keyword evidence="4" id="KW-0175">Coiled coil</keyword>
<dbReference type="InterPro" id="IPR023459">
    <property type="entry name" value="Tscrpt_elong_fac_GreA/B_fam"/>
</dbReference>
<dbReference type="NCBIfam" id="TIGR01462">
    <property type="entry name" value="greA"/>
    <property type="match status" value="1"/>
</dbReference>
<proteinExistence type="inferred from homology"/>
<keyword evidence="14" id="KW-1185">Reference proteome</keyword>
<reference evidence="13 14" key="1">
    <citation type="submission" date="2020-08" db="EMBL/GenBank/DDBJ databases">
        <title>Genome public.</title>
        <authorList>
            <person name="Liu C."/>
            <person name="Sun Q."/>
        </authorList>
    </citation>
    <scope>NUCLEOTIDE SEQUENCE [LARGE SCALE GENOMIC DNA]</scope>
    <source>
        <strain evidence="13 14">BX3</strain>
    </source>
</reference>
<evidence type="ECO:0000313" key="13">
    <source>
        <dbReference type="EMBL" id="MBC8558092.1"/>
    </source>
</evidence>
<evidence type="ECO:0000256" key="5">
    <source>
        <dbReference type="ARBA" id="ARBA00023125"/>
    </source>
</evidence>
<dbReference type="Gene3D" id="1.10.287.180">
    <property type="entry name" value="Transcription elongation factor, GreA/GreB, N-terminal domain"/>
    <property type="match status" value="1"/>
</dbReference>
<feature type="domain" description="Transcription elongation factor GreA/GreB N-terminal" evidence="12">
    <location>
        <begin position="7"/>
        <end position="76"/>
    </location>
</feature>
<dbReference type="PANTHER" id="PTHR30437:SF4">
    <property type="entry name" value="TRANSCRIPTION ELONGATION FACTOR GREA"/>
    <property type="match status" value="1"/>
</dbReference>
<sequence length="164" mass="18219">MAGKKNILTYEGLKALEDELQDLKVNKRKEVAVKIKEAREQGDLSENAEYDAAKDEQRDIEIRIEEIDNILKNAEVVVEDDIDVNVVNVGSKVKIKDLEFPDEEPEEYKIVGSTEADCLNGKISNESPVGIALIGSKVGDVVTVESNTGDIIKYEVLEIQRAVM</sequence>
<dbReference type="InterPro" id="IPR036805">
    <property type="entry name" value="Tscrpt_elong_fac_GreA/B_N_sf"/>
</dbReference>
<dbReference type="EMBL" id="JACRSW010000035">
    <property type="protein sequence ID" value="MBC8558092.1"/>
    <property type="molecule type" value="Genomic_DNA"/>
</dbReference>
<keyword evidence="13" id="KW-0648">Protein biosynthesis</keyword>
<comment type="function">
    <text evidence="7 9 10">Necessary for efficient RNA polymerase transcription elongation past template-encoded arresting sites. The arresting sites in DNA have the property of trapping a certain fraction of elongating RNA polymerases that pass through, resulting in locked ternary complexes. Cleavage of the nascent transcript by cleavage factors such as GreA or GreB allows the resumption of elongation from the new 3'terminus. GreA releases sequences of 2 to 3 nucleotides.</text>
</comment>
<dbReference type="PROSITE" id="PS00830">
    <property type="entry name" value="GREAB_2"/>
    <property type="match status" value="1"/>
</dbReference>
<dbReference type="InterPro" id="IPR001437">
    <property type="entry name" value="Tscrpt_elong_fac_GreA/B_C"/>
</dbReference>
<dbReference type="InterPro" id="IPR018151">
    <property type="entry name" value="TF_GreA/GreB_CS"/>
</dbReference>
<feature type="domain" description="Transcription elongation factor GreA/GreB C-terminal" evidence="11">
    <location>
        <begin position="85"/>
        <end position="160"/>
    </location>
</feature>
<dbReference type="InterPro" id="IPR028624">
    <property type="entry name" value="Tscrpt_elong_fac_GreA/B"/>
</dbReference>
<dbReference type="PANTHER" id="PTHR30437">
    <property type="entry name" value="TRANSCRIPTION ELONGATION FACTOR GREA"/>
    <property type="match status" value="1"/>
</dbReference>